<dbReference type="Proteomes" id="UP000095286">
    <property type="component" value="Unplaced"/>
</dbReference>
<name>A0AC35TJV2_9BILA</name>
<dbReference type="WBParaSite" id="RSKR_0000146500.1">
    <property type="protein sequence ID" value="RSKR_0000146500.1"/>
    <property type="gene ID" value="RSKR_0000146500"/>
</dbReference>
<accession>A0AC35TJV2</accession>
<organism evidence="1 2">
    <name type="scientific">Rhabditophanes sp. KR3021</name>
    <dbReference type="NCBI Taxonomy" id="114890"/>
    <lineage>
        <taxon>Eukaryota</taxon>
        <taxon>Metazoa</taxon>
        <taxon>Ecdysozoa</taxon>
        <taxon>Nematoda</taxon>
        <taxon>Chromadorea</taxon>
        <taxon>Rhabditida</taxon>
        <taxon>Tylenchina</taxon>
        <taxon>Panagrolaimomorpha</taxon>
        <taxon>Strongyloidoidea</taxon>
        <taxon>Alloionematidae</taxon>
        <taxon>Rhabditophanes</taxon>
    </lineage>
</organism>
<proteinExistence type="predicted"/>
<sequence>MNAKLLVFAVFLLQLVTLYGTDGAVVRATAKIGDRFEFDFSNNVKSVYKIKEGSEDKEYIYSNKSGLLGKDKAHLSSSGLLTIPKVSKSDFGAYSFDDTSDDDAEIEVAPTMLVLTEESSD</sequence>
<protein>
    <submittedName>
        <fullName evidence="2">Secreted protein</fullName>
    </submittedName>
</protein>
<reference evidence="2" key="1">
    <citation type="submission" date="2016-11" db="UniProtKB">
        <authorList>
            <consortium name="WormBaseParasite"/>
        </authorList>
    </citation>
    <scope>IDENTIFICATION</scope>
    <source>
        <strain evidence="2">KR3021</strain>
    </source>
</reference>
<evidence type="ECO:0000313" key="2">
    <source>
        <dbReference type="WBParaSite" id="RSKR_0000146500.1"/>
    </source>
</evidence>
<evidence type="ECO:0000313" key="1">
    <source>
        <dbReference type="Proteomes" id="UP000095286"/>
    </source>
</evidence>